<evidence type="ECO:0000256" key="1">
    <source>
        <dbReference type="ARBA" id="ARBA00022676"/>
    </source>
</evidence>
<name>A0ABV0KCY2_9CYAN</name>
<dbReference type="NCBIfam" id="TIGR00696">
    <property type="entry name" value="wecG_tagA_cpsF"/>
    <property type="match status" value="1"/>
</dbReference>
<gene>
    <name evidence="3" type="ORF">NDI38_01530</name>
</gene>
<dbReference type="Proteomes" id="UP001476950">
    <property type="component" value="Unassembled WGS sequence"/>
</dbReference>
<evidence type="ECO:0000313" key="3">
    <source>
        <dbReference type="EMBL" id="MEP1057097.1"/>
    </source>
</evidence>
<dbReference type="PANTHER" id="PTHR34136:SF1">
    <property type="entry name" value="UDP-N-ACETYL-D-MANNOSAMINURONIC ACID TRANSFERASE"/>
    <property type="match status" value="1"/>
</dbReference>
<evidence type="ECO:0000256" key="2">
    <source>
        <dbReference type="ARBA" id="ARBA00022679"/>
    </source>
</evidence>
<proteinExistence type="predicted"/>
<sequence>MQKFVPLEAPEPFAVLGLPVHLLNDYAGWLVSCAQQQQGCHVVTLNAEMTMAAEQNLPLATIIRQADLVIPDGAGIVLYLKLYGRSTQRCPGIELAELLLREFGRSPSLGTVAFFGGKPGVTQQAAEKLQARMPGLAIAITQHGYLTPADTPHFLQMLKETQPRLILVGLGVPRQEFWIAEHRHLCPNAIWIGVGGSFDIWAGVKTRAPGWLRDNHLEWVYRLYQEPWRWRRMLALPQFAWRSLVYRVTQGHA</sequence>
<dbReference type="PANTHER" id="PTHR34136">
    <property type="match status" value="1"/>
</dbReference>
<dbReference type="Pfam" id="PF03808">
    <property type="entry name" value="Glyco_tran_WecG"/>
    <property type="match status" value="1"/>
</dbReference>
<dbReference type="EMBL" id="JAMPLM010000001">
    <property type="protein sequence ID" value="MEP1057097.1"/>
    <property type="molecule type" value="Genomic_DNA"/>
</dbReference>
<reference evidence="3 4" key="1">
    <citation type="submission" date="2022-04" db="EMBL/GenBank/DDBJ databases">
        <title>Positive selection, recombination, and allopatry shape intraspecific diversity of widespread and dominant cyanobacteria.</title>
        <authorList>
            <person name="Wei J."/>
            <person name="Shu W."/>
            <person name="Hu C."/>
        </authorList>
    </citation>
    <scope>NUCLEOTIDE SEQUENCE [LARGE SCALE GENOMIC DNA]</scope>
    <source>
        <strain evidence="3 4">AS-A4</strain>
    </source>
</reference>
<dbReference type="CDD" id="cd06533">
    <property type="entry name" value="Glyco_transf_WecG_TagA"/>
    <property type="match status" value="1"/>
</dbReference>
<keyword evidence="2" id="KW-0808">Transferase</keyword>
<accession>A0ABV0KCY2</accession>
<dbReference type="RefSeq" id="WP_190453847.1">
    <property type="nucleotide sequence ID" value="NZ_JAMPLM010000001.1"/>
</dbReference>
<protein>
    <submittedName>
        <fullName evidence="3">WecB/TagA/CpsF family glycosyltransferase</fullName>
    </submittedName>
</protein>
<comment type="caution">
    <text evidence="3">The sequence shown here is derived from an EMBL/GenBank/DDBJ whole genome shotgun (WGS) entry which is preliminary data.</text>
</comment>
<organism evidence="3 4">
    <name type="scientific">Stenomitos frigidus AS-A4</name>
    <dbReference type="NCBI Taxonomy" id="2933935"/>
    <lineage>
        <taxon>Bacteria</taxon>
        <taxon>Bacillati</taxon>
        <taxon>Cyanobacteriota</taxon>
        <taxon>Cyanophyceae</taxon>
        <taxon>Leptolyngbyales</taxon>
        <taxon>Leptolyngbyaceae</taxon>
        <taxon>Stenomitos</taxon>
    </lineage>
</organism>
<evidence type="ECO:0000313" key="4">
    <source>
        <dbReference type="Proteomes" id="UP001476950"/>
    </source>
</evidence>
<keyword evidence="1" id="KW-0328">Glycosyltransferase</keyword>
<keyword evidence="4" id="KW-1185">Reference proteome</keyword>
<dbReference type="InterPro" id="IPR004629">
    <property type="entry name" value="WecG_TagA_CpsF"/>
</dbReference>